<gene>
    <name evidence="2" type="ORF">AK812_SmicGene41115</name>
</gene>
<reference evidence="2 3" key="1">
    <citation type="submission" date="2016-02" db="EMBL/GenBank/DDBJ databases">
        <title>Genome analysis of coral dinoflagellate symbionts highlights evolutionary adaptations to a symbiotic lifestyle.</title>
        <authorList>
            <person name="Aranda M."/>
            <person name="Li Y."/>
            <person name="Liew Y.J."/>
            <person name="Baumgarten S."/>
            <person name="Simakov O."/>
            <person name="Wilson M."/>
            <person name="Piel J."/>
            <person name="Ashoor H."/>
            <person name="Bougouffa S."/>
            <person name="Bajic V.B."/>
            <person name="Ryu T."/>
            <person name="Ravasi T."/>
            <person name="Bayer T."/>
            <person name="Micklem G."/>
            <person name="Kim H."/>
            <person name="Bhak J."/>
            <person name="Lajeunesse T.C."/>
            <person name="Voolstra C.R."/>
        </authorList>
    </citation>
    <scope>NUCLEOTIDE SEQUENCE [LARGE SCALE GENOMIC DNA]</scope>
    <source>
        <strain evidence="2 3">CCMP2467</strain>
    </source>
</reference>
<keyword evidence="3" id="KW-1185">Reference proteome</keyword>
<evidence type="ECO:0000313" key="2">
    <source>
        <dbReference type="EMBL" id="OLP78688.1"/>
    </source>
</evidence>
<dbReference type="AlphaFoldDB" id="A0A1Q9C6Y7"/>
<accession>A0A1Q9C6Y7</accession>
<feature type="region of interest" description="Disordered" evidence="1">
    <location>
        <begin position="182"/>
        <end position="204"/>
    </location>
</feature>
<evidence type="ECO:0000256" key="1">
    <source>
        <dbReference type="SAM" id="MobiDB-lite"/>
    </source>
</evidence>
<evidence type="ECO:0000313" key="3">
    <source>
        <dbReference type="Proteomes" id="UP000186817"/>
    </source>
</evidence>
<organism evidence="2 3">
    <name type="scientific">Symbiodinium microadriaticum</name>
    <name type="common">Dinoflagellate</name>
    <name type="synonym">Zooxanthella microadriatica</name>
    <dbReference type="NCBI Taxonomy" id="2951"/>
    <lineage>
        <taxon>Eukaryota</taxon>
        <taxon>Sar</taxon>
        <taxon>Alveolata</taxon>
        <taxon>Dinophyceae</taxon>
        <taxon>Suessiales</taxon>
        <taxon>Symbiodiniaceae</taxon>
        <taxon>Symbiodinium</taxon>
    </lineage>
</organism>
<protein>
    <submittedName>
        <fullName evidence="2">Uncharacterized protein</fullName>
    </submittedName>
</protein>
<name>A0A1Q9C6Y7_SYMMI</name>
<dbReference type="Proteomes" id="UP000186817">
    <property type="component" value="Unassembled WGS sequence"/>
</dbReference>
<comment type="caution">
    <text evidence="2">The sequence shown here is derived from an EMBL/GenBank/DDBJ whole genome shotgun (WGS) entry which is preliminary data.</text>
</comment>
<proteinExistence type="predicted"/>
<feature type="compositionally biased region" description="Low complexity" evidence="1">
    <location>
        <begin position="498"/>
        <end position="510"/>
    </location>
</feature>
<feature type="compositionally biased region" description="Low complexity" evidence="1">
    <location>
        <begin position="245"/>
        <end position="257"/>
    </location>
</feature>
<feature type="region of interest" description="Disordered" evidence="1">
    <location>
        <begin position="490"/>
        <end position="534"/>
    </location>
</feature>
<feature type="region of interest" description="Disordered" evidence="1">
    <location>
        <begin position="240"/>
        <end position="291"/>
    </location>
</feature>
<sequence length="534" mass="57693">MTSHGLDYLGSYHTAEAVGGYSKLWFSRGGICSQAFVVKAIPAGFILCLPQGAIDDEELEQATDEQYTGNLGPWTQVNIIAVGTSGRELKKTVPCLLIDLQAAEAPSLSIEADPALTVKTFGVVRLQSVWPSRVRTLEALEFFLNGEDVDDRLEAYFTATGSEPELRDAPRLASLDEIESRLSSLETKPSPPAGSSLGPSPVEGAPAWAPQLFAEGSRANLGSEQMHHLLSLAGRGPKRLGDLGSSTATAARTPSATKLGATPKARTAASPLGDLPEEEEELDDAEPEDAADQGDVLSRLLAQQTKILTQLAKKSRDPLHGLLSGSAAEDDSKLPGVKGMAARQLMIEQFAAHPDRVVLQVRARLAAARRKSISELEPRDMYYHFAETVPLGTYKTLTYFSFLLAEMWEAAERGQAAEMISLLALGLVFAEQVANEQGHTRLGWLLTGRQDPPFAQVEQRRAPRPEVPHGMLADPRWIAANLAYLRDADLISERTNKSQQPPAAPSNPNANRDDPKGKGRRGQRKQEGNGEPSS</sequence>
<dbReference type="EMBL" id="LSRX01001577">
    <property type="protein sequence ID" value="OLP78688.1"/>
    <property type="molecule type" value="Genomic_DNA"/>
</dbReference>
<dbReference type="OrthoDB" id="437066at2759"/>
<feature type="compositionally biased region" description="Acidic residues" evidence="1">
    <location>
        <begin position="275"/>
        <end position="291"/>
    </location>
</feature>